<accession>E0ST14</accession>
<dbReference type="AlphaFoldDB" id="E0ST14"/>
<dbReference type="BioCyc" id="IAGG583356:GHAH-1869-MONOMER"/>
<dbReference type="Proteomes" id="UP000001304">
    <property type="component" value="Chromosome"/>
</dbReference>
<reference evidence="1 2" key="1">
    <citation type="journal article" date="2010" name="Stand. Genomic Sci.">
        <title>Complete genome sequence of Ignisphaera aggregans type strain (AQ1.S1).</title>
        <authorList>
            <person name="Goker M."/>
            <person name="Held B."/>
            <person name="Lapidus A."/>
            <person name="Nolan M."/>
            <person name="Spring S."/>
            <person name="Yasawong M."/>
            <person name="Lucas S."/>
            <person name="Glavina Del Rio T."/>
            <person name="Tice H."/>
            <person name="Cheng J.F."/>
            <person name="Goodwin L."/>
            <person name="Tapia R."/>
            <person name="Pitluck S."/>
            <person name="Liolios K."/>
            <person name="Ivanova N."/>
            <person name="Mavromatis K."/>
            <person name="Mikhailova N."/>
            <person name="Pati A."/>
            <person name="Chen A."/>
            <person name="Palaniappan K."/>
            <person name="Brambilla E."/>
            <person name="Land M."/>
            <person name="Hauser L."/>
            <person name="Chang Y.J."/>
            <person name="Jeffries C.D."/>
            <person name="Brettin T."/>
            <person name="Detter J.C."/>
            <person name="Han C."/>
            <person name="Rohde M."/>
            <person name="Sikorski J."/>
            <person name="Woyke T."/>
            <person name="Bristow J."/>
            <person name="Eisen J.A."/>
            <person name="Markowitz V."/>
            <person name="Hugenholtz P."/>
            <person name="Kyrpides N.C."/>
            <person name="Klenk H.P."/>
        </authorList>
    </citation>
    <scope>NUCLEOTIDE SEQUENCE [LARGE SCALE GENOMIC DNA]</scope>
    <source>
        <strain evidence="2">DSM 17230 / JCM 13409 / AQ1.S1</strain>
    </source>
</reference>
<keyword evidence="2" id="KW-1185">Reference proteome</keyword>
<gene>
    <name evidence="1" type="ordered locus">Igag_1881</name>
</gene>
<name>E0ST14_IGNAA</name>
<organism evidence="1 2">
    <name type="scientific">Ignisphaera aggregans (strain DSM 17230 / JCM 13409 / AQ1.S1)</name>
    <dbReference type="NCBI Taxonomy" id="583356"/>
    <lineage>
        <taxon>Archaea</taxon>
        <taxon>Thermoproteota</taxon>
        <taxon>Thermoprotei</taxon>
        <taxon>Desulfurococcales</taxon>
        <taxon>Desulfurococcaceae</taxon>
        <taxon>Ignisphaera</taxon>
    </lineage>
</organism>
<evidence type="ECO:0000313" key="2">
    <source>
        <dbReference type="Proteomes" id="UP000001304"/>
    </source>
</evidence>
<protein>
    <submittedName>
        <fullName evidence="1">Uncharacterized protein</fullName>
    </submittedName>
</protein>
<proteinExistence type="predicted"/>
<dbReference type="HOGENOM" id="CLU_3094072_0_0_2"/>
<sequence length="51" mass="6222">MFYICDDEENDYRNVISIDRSCDSIEKTLLYIPPRHIFILSLLWIPNFRSR</sequence>
<evidence type="ECO:0000313" key="1">
    <source>
        <dbReference type="EMBL" id="ADM28675.1"/>
    </source>
</evidence>
<dbReference type="KEGG" id="iag:Igag_1881"/>
<dbReference type="EMBL" id="CP002098">
    <property type="protein sequence ID" value="ADM28675.1"/>
    <property type="molecule type" value="Genomic_DNA"/>
</dbReference>